<dbReference type="HOGENOM" id="CLU_1679738_0_0_1"/>
<dbReference type="PhylomeDB" id="E9H9L1"/>
<organism evidence="1 2">
    <name type="scientific">Daphnia pulex</name>
    <name type="common">Water flea</name>
    <dbReference type="NCBI Taxonomy" id="6669"/>
    <lineage>
        <taxon>Eukaryota</taxon>
        <taxon>Metazoa</taxon>
        <taxon>Ecdysozoa</taxon>
        <taxon>Arthropoda</taxon>
        <taxon>Crustacea</taxon>
        <taxon>Branchiopoda</taxon>
        <taxon>Diplostraca</taxon>
        <taxon>Cladocera</taxon>
        <taxon>Anomopoda</taxon>
        <taxon>Daphniidae</taxon>
        <taxon>Daphnia</taxon>
    </lineage>
</organism>
<name>E9H9L1_DAPPU</name>
<protein>
    <submittedName>
        <fullName evidence="1">Uncharacterized protein</fullName>
    </submittedName>
</protein>
<sequence>MGTVRDNKKLVSLTPESRVQIPGVGCCRFLQTCWCGRFVQVYPSPATSTCRRKRPVCMSFTFEGHGDHYVKLSMLWCRGWTHPQQRQPAGGKASLYVIQPKRCRGWVRTTRVATLSSRSTIAARLELRVNYGDVLLSGVGSLTAGAITGVPMSPAHG</sequence>
<dbReference type="InParanoid" id="E9H9L1"/>
<dbReference type="KEGG" id="dpx:DAPPUDRAFT_111700"/>
<gene>
    <name evidence="1" type="ORF">DAPPUDRAFT_111700</name>
</gene>
<reference evidence="1 2" key="1">
    <citation type="journal article" date="2011" name="Science">
        <title>The ecoresponsive genome of Daphnia pulex.</title>
        <authorList>
            <person name="Colbourne J.K."/>
            <person name="Pfrender M.E."/>
            <person name="Gilbert D."/>
            <person name="Thomas W.K."/>
            <person name="Tucker A."/>
            <person name="Oakley T.H."/>
            <person name="Tokishita S."/>
            <person name="Aerts A."/>
            <person name="Arnold G.J."/>
            <person name="Basu M.K."/>
            <person name="Bauer D.J."/>
            <person name="Caceres C.E."/>
            <person name="Carmel L."/>
            <person name="Casola C."/>
            <person name="Choi J.H."/>
            <person name="Detter J.C."/>
            <person name="Dong Q."/>
            <person name="Dusheyko S."/>
            <person name="Eads B.D."/>
            <person name="Frohlich T."/>
            <person name="Geiler-Samerotte K.A."/>
            <person name="Gerlach D."/>
            <person name="Hatcher P."/>
            <person name="Jogdeo S."/>
            <person name="Krijgsveld J."/>
            <person name="Kriventseva E.V."/>
            <person name="Kultz D."/>
            <person name="Laforsch C."/>
            <person name="Lindquist E."/>
            <person name="Lopez J."/>
            <person name="Manak J.R."/>
            <person name="Muller J."/>
            <person name="Pangilinan J."/>
            <person name="Patwardhan R.P."/>
            <person name="Pitluck S."/>
            <person name="Pritham E.J."/>
            <person name="Rechtsteiner A."/>
            <person name="Rho M."/>
            <person name="Rogozin I.B."/>
            <person name="Sakarya O."/>
            <person name="Salamov A."/>
            <person name="Schaack S."/>
            <person name="Shapiro H."/>
            <person name="Shiga Y."/>
            <person name="Skalitzky C."/>
            <person name="Smith Z."/>
            <person name="Souvorov A."/>
            <person name="Sung W."/>
            <person name="Tang Z."/>
            <person name="Tsuchiya D."/>
            <person name="Tu H."/>
            <person name="Vos H."/>
            <person name="Wang M."/>
            <person name="Wolf Y.I."/>
            <person name="Yamagata H."/>
            <person name="Yamada T."/>
            <person name="Ye Y."/>
            <person name="Shaw J.R."/>
            <person name="Andrews J."/>
            <person name="Crease T.J."/>
            <person name="Tang H."/>
            <person name="Lucas S.M."/>
            <person name="Robertson H.M."/>
            <person name="Bork P."/>
            <person name="Koonin E.V."/>
            <person name="Zdobnov E.M."/>
            <person name="Grigoriev I.V."/>
            <person name="Lynch M."/>
            <person name="Boore J.L."/>
        </authorList>
    </citation>
    <scope>NUCLEOTIDE SEQUENCE [LARGE SCALE GENOMIC DNA]</scope>
</reference>
<accession>E9H9L1</accession>
<evidence type="ECO:0000313" key="2">
    <source>
        <dbReference type="Proteomes" id="UP000000305"/>
    </source>
</evidence>
<dbReference type="Proteomes" id="UP000000305">
    <property type="component" value="Unassembled WGS sequence"/>
</dbReference>
<keyword evidence="2" id="KW-1185">Reference proteome</keyword>
<dbReference type="EMBL" id="GL732609">
    <property type="protein sequence ID" value="EFX71496.1"/>
    <property type="molecule type" value="Genomic_DNA"/>
</dbReference>
<evidence type="ECO:0000313" key="1">
    <source>
        <dbReference type="EMBL" id="EFX71496.1"/>
    </source>
</evidence>
<dbReference type="AlphaFoldDB" id="E9H9L1"/>
<proteinExistence type="predicted"/>